<dbReference type="GO" id="GO:0051231">
    <property type="term" value="P:spindle elongation"/>
    <property type="evidence" value="ECO:0007669"/>
    <property type="project" value="TreeGrafter"/>
</dbReference>
<evidence type="ECO:0000256" key="2">
    <source>
        <dbReference type="SAM" id="Coils"/>
    </source>
</evidence>
<feature type="compositionally biased region" description="Basic and acidic residues" evidence="3">
    <location>
        <begin position="36"/>
        <end position="47"/>
    </location>
</feature>
<dbReference type="GO" id="GO:0005875">
    <property type="term" value="C:microtubule associated complex"/>
    <property type="evidence" value="ECO:0007669"/>
    <property type="project" value="TreeGrafter"/>
</dbReference>
<dbReference type="InterPro" id="IPR000182">
    <property type="entry name" value="GNAT_dom"/>
</dbReference>
<dbReference type="PROSITE" id="PS50067">
    <property type="entry name" value="KINESIN_MOTOR_2"/>
    <property type="match status" value="1"/>
</dbReference>
<evidence type="ECO:0000256" key="3">
    <source>
        <dbReference type="SAM" id="MobiDB-lite"/>
    </source>
</evidence>
<dbReference type="InterPro" id="IPR027417">
    <property type="entry name" value="P-loop_NTPase"/>
</dbReference>
<dbReference type="GO" id="GO:0016747">
    <property type="term" value="F:acyltransferase activity, transferring groups other than amino-acyl groups"/>
    <property type="evidence" value="ECO:0007669"/>
    <property type="project" value="InterPro"/>
</dbReference>
<sequence>MSEKRSSGAGLLPTSPTRSRSPLSTPRSRAETATAPRRERRPDELARSPRRARPATVTGLMEGGGEGTNDDNSVRVCVRVRPLNAKEDAAPGATRILRYVGPRSLELVVGEEAKQYSFDLCANEGCSQAEFFSACGLVPLLNAAADGYACTVFAYGATGSGKTFCLSGLEQLQASRGGQGGGGGLQGGAGESEGLVPRSMAHLFERMARSNAAADTRYRVRASYCEVYNEQVFDLLHLQKTPLQVRHNAKRGFFVQGLFEVESLDDMMAVVEEGNGNRRVASHLLNQDSSRSHSILTASLPYYVRPLTVYLQSEWGDAEDGRTIKKFGKAANERETGSINRSLMTLGKVISALSQQGKGVGGGADAPDIWVPYRDSTLTKLLMDSLGGNGLTLMLACISPSAMHLEETTSTLNYAARARNITNKPVVQLDPRERLIDTLRKEVHRGKLLAAHASGSSGGLSDDAVLTSPWADEIGGLPTLAPAVPQAVGTAEEGVGRPQTRTPQAPGRSELNALLAKYEEECKRLRAAAAEAQRQQHRLEMIIPYHHNCYSCRRNVLEVALGGASGKADKRRLNVTAAAADDSESEEEEQGDSEEAAQQLLHHQRPTQQYDVNPATLGACAPQAMQSQESCVQELEGSTAWDHTLETAARMQAAAAGQTAGCVLVKAAAVREIVRRWLTECLPHSAPLLNRLTENVQPIDPPAEMYVDDAAAPSAVGFIRRNGSLWEQELMLFSLHADAAAALSVKDTTLDALREGDVDAVNDTWKYKSPTSRAMVQWLVAHKPTVAVRVRGALASWCLVYEYGALGMLFTRPEFRGRGLATVAVAHLTRQLLLSEPPSHPLFTFITDDNAASQGMFTKVGWRRLLDTAWIGFKMPDAR</sequence>
<dbReference type="GO" id="GO:0007052">
    <property type="term" value="P:mitotic spindle organization"/>
    <property type="evidence" value="ECO:0007669"/>
    <property type="project" value="TreeGrafter"/>
</dbReference>
<feature type="domain" description="N-acetyltransferase" evidence="5">
    <location>
        <begin position="748"/>
        <end position="879"/>
    </location>
</feature>
<dbReference type="InterPro" id="IPR036961">
    <property type="entry name" value="Kinesin_motor_dom_sf"/>
</dbReference>
<evidence type="ECO:0000256" key="1">
    <source>
        <dbReference type="PROSITE-ProRule" id="PRU00283"/>
    </source>
</evidence>
<comment type="caution">
    <text evidence="6">The sequence shown here is derived from an EMBL/GenBank/DDBJ whole genome shotgun (WGS) entry which is preliminary data.</text>
</comment>
<dbReference type="SUPFAM" id="SSF52540">
    <property type="entry name" value="P-loop containing nucleoside triphosphate hydrolases"/>
    <property type="match status" value="1"/>
</dbReference>
<dbReference type="AlphaFoldDB" id="A0A836CKM9"/>
<dbReference type="Proteomes" id="UP000664859">
    <property type="component" value="Unassembled WGS sequence"/>
</dbReference>
<dbReference type="GO" id="GO:0003777">
    <property type="term" value="F:microtubule motor activity"/>
    <property type="evidence" value="ECO:0007669"/>
    <property type="project" value="InterPro"/>
</dbReference>
<dbReference type="InterPro" id="IPR027640">
    <property type="entry name" value="Kinesin-like_fam"/>
</dbReference>
<feature type="region of interest" description="Disordered" evidence="3">
    <location>
        <begin position="577"/>
        <end position="598"/>
    </location>
</feature>
<dbReference type="GO" id="GO:0005524">
    <property type="term" value="F:ATP binding"/>
    <property type="evidence" value="ECO:0007669"/>
    <property type="project" value="UniProtKB-UniRule"/>
</dbReference>
<dbReference type="GO" id="GO:0008017">
    <property type="term" value="F:microtubule binding"/>
    <property type="evidence" value="ECO:0007669"/>
    <property type="project" value="InterPro"/>
</dbReference>
<dbReference type="SUPFAM" id="SSF55729">
    <property type="entry name" value="Acyl-CoA N-acyltransferases (Nat)"/>
    <property type="match status" value="1"/>
</dbReference>
<keyword evidence="1" id="KW-0547">Nucleotide-binding</keyword>
<feature type="coiled-coil region" evidence="2">
    <location>
        <begin position="508"/>
        <end position="542"/>
    </location>
</feature>
<dbReference type="InterPro" id="IPR001752">
    <property type="entry name" value="Kinesin_motor_dom"/>
</dbReference>
<dbReference type="PANTHER" id="PTHR47969">
    <property type="entry name" value="CHROMOSOME-ASSOCIATED KINESIN KIF4A-RELATED"/>
    <property type="match status" value="1"/>
</dbReference>
<keyword evidence="1" id="KW-0067">ATP-binding</keyword>
<protein>
    <submittedName>
        <fullName evidence="6">P-loop containing nucleoside triphosphate hydrolase protein</fullName>
    </submittedName>
</protein>
<dbReference type="PANTHER" id="PTHR47969:SF29">
    <property type="entry name" value="KINESIN-LIKE PROTEIN"/>
    <property type="match status" value="1"/>
</dbReference>
<dbReference type="PROSITE" id="PS51186">
    <property type="entry name" value="GNAT"/>
    <property type="match status" value="1"/>
</dbReference>
<dbReference type="SMART" id="SM00129">
    <property type="entry name" value="KISc"/>
    <property type="match status" value="1"/>
</dbReference>
<dbReference type="Pfam" id="PF00225">
    <property type="entry name" value="Kinesin"/>
    <property type="match status" value="1"/>
</dbReference>
<accession>A0A836CKM9</accession>
<dbReference type="EMBL" id="JAFCMP010000101">
    <property type="protein sequence ID" value="KAG5186896.1"/>
    <property type="molecule type" value="Genomic_DNA"/>
</dbReference>
<dbReference type="Gene3D" id="3.40.850.10">
    <property type="entry name" value="Kinesin motor domain"/>
    <property type="match status" value="1"/>
</dbReference>
<evidence type="ECO:0000259" key="5">
    <source>
        <dbReference type="PROSITE" id="PS51186"/>
    </source>
</evidence>
<dbReference type="PRINTS" id="PR00380">
    <property type="entry name" value="KINESINHEAVY"/>
</dbReference>
<dbReference type="Pfam" id="PF08445">
    <property type="entry name" value="FR47"/>
    <property type="match status" value="1"/>
</dbReference>
<dbReference type="Gene3D" id="3.40.630.30">
    <property type="match status" value="1"/>
</dbReference>
<gene>
    <name evidence="6" type="ORF">JKP88DRAFT_262487</name>
</gene>
<dbReference type="OrthoDB" id="3176171at2759"/>
<keyword evidence="6" id="KW-0378">Hydrolase</keyword>
<keyword evidence="2" id="KW-0175">Coiled coil</keyword>
<dbReference type="CDD" id="cd00106">
    <property type="entry name" value="KISc"/>
    <property type="match status" value="1"/>
</dbReference>
<evidence type="ECO:0000259" key="4">
    <source>
        <dbReference type="PROSITE" id="PS50067"/>
    </source>
</evidence>
<reference evidence="6" key="1">
    <citation type="submission" date="2021-02" db="EMBL/GenBank/DDBJ databases">
        <title>First Annotated Genome of the Yellow-green Alga Tribonema minus.</title>
        <authorList>
            <person name="Mahan K.M."/>
        </authorList>
    </citation>
    <scope>NUCLEOTIDE SEQUENCE</scope>
    <source>
        <strain evidence="6">UTEX B ZZ1240</strain>
    </source>
</reference>
<evidence type="ECO:0000313" key="7">
    <source>
        <dbReference type="Proteomes" id="UP000664859"/>
    </source>
</evidence>
<keyword evidence="7" id="KW-1185">Reference proteome</keyword>
<dbReference type="GO" id="GO:0007018">
    <property type="term" value="P:microtubule-based movement"/>
    <property type="evidence" value="ECO:0007669"/>
    <property type="project" value="InterPro"/>
</dbReference>
<feature type="compositionally biased region" description="Acidic residues" evidence="3">
    <location>
        <begin position="581"/>
        <end position="595"/>
    </location>
</feature>
<feature type="compositionally biased region" description="Low complexity" evidence="3">
    <location>
        <begin position="11"/>
        <end position="35"/>
    </location>
</feature>
<keyword evidence="1" id="KW-0505">Motor protein</keyword>
<dbReference type="InterPro" id="IPR016181">
    <property type="entry name" value="Acyl_CoA_acyltransferase"/>
</dbReference>
<feature type="domain" description="Kinesin motor" evidence="4">
    <location>
        <begin position="73"/>
        <end position="421"/>
    </location>
</feature>
<feature type="binding site" evidence="1">
    <location>
        <begin position="156"/>
        <end position="163"/>
    </location>
    <ligand>
        <name>ATP</name>
        <dbReference type="ChEBI" id="CHEBI:30616"/>
    </ligand>
</feature>
<proteinExistence type="inferred from homology"/>
<comment type="similarity">
    <text evidence="1">Belongs to the TRAFAC class myosin-kinesin ATPase superfamily. Kinesin family.</text>
</comment>
<feature type="region of interest" description="Disordered" evidence="3">
    <location>
        <begin position="1"/>
        <end position="73"/>
    </location>
</feature>
<dbReference type="GO" id="GO:0016787">
    <property type="term" value="F:hydrolase activity"/>
    <property type="evidence" value="ECO:0007669"/>
    <property type="project" value="UniProtKB-KW"/>
</dbReference>
<dbReference type="InterPro" id="IPR013653">
    <property type="entry name" value="GCN5-like_dom"/>
</dbReference>
<organism evidence="6 7">
    <name type="scientific">Tribonema minus</name>
    <dbReference type="NCBI Taxonomy" id="303371"/>
    <lineage>
        <taxon>Eukaryota</taxon>
        <taxon>Sar</taxon>
        <taxon>Stramenopiles</taxon>
        <taxon>Ochrophyta</taxon>
        <taxon>PX clade</taxon>
        <taxon>Xanthophyceae</taxon>
        <taxon>Tribonematales</taxon>
        <taxon>Tribonemataceae</taxon>
        <taxon>Tribonema</taxon>
    </lineage>
</organism>
<name>A0A836CKM9_9STRA</name>
<evidence type="ECO:0000313" key="6">
    <source>
        <dbReference type="EMBL" id="KAG5186896.1"/>
    </source>
</evidence>